<dbReference type="AlphaFoldDB" id="J0LD20"/>
<dbReference type="InterPro" id="IPR032675">
    <property type="entry name" value="LRR_dom_sf"/>
</dbReference>
<dbReference type="KEGG" id="adl:AURDEDRAFT_131175"/>
<dbReference type="Proteomes" id="UP000006514">
    <property type="component" value="Unassembled WGS sequence"/>
</dbReference>
<evidence type="ECO:0000313" key="1">
    <source>
        <dbReference type="EMBL" id="EJD34432.1"/>
    </source>
</evidence>
<dbReference type="EMBL" id="JH687949">
    <property type="protein sequence ID" value="EJD34432.1"/>
    <property type="molecule type" value="Genomic_DNA"/>
</dbReference>
<evidence type="ECO:0000313" key="2">
    <source>
        <dbReference type="Proteomes" id="UP000006514"/>
    </source>
</evidence>
<dbReference type="Gene3D" id="3.80.10.10">
    <property type="entry name" value="Ribonuclease Inhibitor"/>
    <property type="match status" value="1"/>
</dbReference>
<gene>
    <name evidence="1" type="ORF">AURDEDRAFT_131175</name>
</gene>
<protein>
    <recommendedName>
        <fullName evidence="3">F-box domain-containing protein</fullName>
    </recommendedName>
</protein>
<name>J0LD20_AURST</name>
<reference evidence="2" key="1">
    <citation type="journal article" date="2012" name="Science">
        <title>The Paleozoic origin of enzymatic lignin decomposition reconstructed from 31 fungal genomes.</title>
        <authorList>
            <person name="Floudas D."/>
            <person name="Binder M."/>
            <person name="Riley R."/>
            <person name="Barry K."/>
            <person name="Blanchette R.A."/>
            <person name="Henrissat B."/>
            <person name="Martinez A.T."/>
            <person name="Otillar R."/>
            <person name="Spatafora J.W."/>
            <person name="Yadav J.S."/>
            <person name="Aerts A."/>
            <person name="Benoit I."/>
            <person name="Boyd A."/>
            <person name="Carlson A."/>
            <person name="Copeland A."/>
            <person name="Coutinho P.M."/>
            <person name="de Vries R.P."/>
            <person name="Ferreira P."/>
            <person name="Findley K."/>
            <person name="Foster B."/>
            <person name="Gaskell J."/>
            <person name="Glotzer D."/>
            <person name="Gorecki P."/>
            <person name="Heitman J."/>
            <person name="Hesse C."/>
            <person name="Hori C."/>
            <person name="Igarashi K."/>
            <person name="Jurgens J.A."/>
            <person name="Kallen N."/>
            <person name="Kersten P."/>
            <person name="Kohler A."/>
            <person name="Kuees U."/>
            <person name="Kumar T.K.A."/>
            <person name="Kuo A."/>
            <person name="LaButti K."/>
            <person name="Larrondo L.F."/>
            <person name="Lindquist E."/>
            <person name="Ling A."/>
            <person name="Lombard V."/>
            <person name="Lucas S."/>
            <person name="Lundell T."/>
            <person name="Martin R."/>
            <person name="McLaughlin D.J."/>
            <person name="Morgenstern I."/>
            <person name="Morin E."/>
            <person name="Murat C."/>
            <person name="Nagy L.G."/>
            <person name="Nolan M."/>
            <person name="Ohm R.A."/>
            <person name="Patyshakuliyeva A."/>
            <person name="Rokas A."/>
            <person name="Ruiz-Duenas F.J."/>
            <person name="Sabat G."/>
            <person name="Salamov A."/>
            <person name="Samejima M."/>
            <person name="Schmutz J."/>
            <person name="Slot J.C."/>
            <person name="St John F."/>
            <person name="Stenlid J."/>
            <person name="Sun H."/>
            <person name="Sun S."/>
            <person name="Syed K."/>
            <person name="Tsang A."/>
            <person name="Wiebenga A."/>
            <person name="Young D."/>
            <person name="Pisabarro A."/>
            <person name="Eastwood D.C."/>
            <person name="Martin F."/>
            <person name="Cullen D."/>
            <person name="Grigoriev I.V."/>
            <person name="Hibbett D.S."/>
        </authorList>
    </citation>
    <scope>NUCLEOTIDE SEQUENCE [LARGE SCALE GENOMIC DNA]</scope>
    <source>
        <strain evidence="2">TFB10046</strain>
    </source>
</reference>
<accession>J0LD20</accession>
<evidence type="ECO:0008006" key="3">
    <source>
        <dbReference type="Google" id="ProtNLM"/>
    </source>
</evidence>
<organism evidence="1 2">
    <name type="scientific">Auricularia subglabra (strain TFB-10046 / SS5)</name>
    <name type="common">White-rot fungus</name>
    <name type="synonym">Auricularia delicata (strain TFB10046)</name>
    <dbReference type="NCBI Taxonomy" id="717982"/>
    <lineage>
        <taxon>Eukaryota</taxon>
        <taxon>Fungi</taxon>
        <taxon>Dikarya</taxon>
        <taxon>Basidiomycota</taxon>
        <taxon>Agaricomycotina</taxon>
        <taxon>Agaricomycetes</taxon>
        <taxon>Auriculariales</taxon>
        <taxon>Auriculariaceae</taxon>
        <taxon>Auricularia</taxon>
    </lineage>
</organism>
<keyword evidence="2" id="KW-1185">Reference proteome</keyword>
<sequence>MNPRNIVSSRYSSWRARCLVLGVPGTESVSRAMKDVIAFHEVGGRGELSASQFAYKAQGFRHTRGKSQMVPVGYPQGYDSLCDILANAFDDSATPCTQDADDALAEVICGTEPVFQESGLVCMPIEIIGHIMNLLPDEDLRSTRTLCGSIHSAYEHLHRKASTVPIYVDLAADVTLEVFCFAFEEGRRIHFGPLLPLYAEAVPFWLSARRKLPPLHTAQLHELAYRAGQVQQQTSWKHQVAHIRLQNRLPAPCFSSALFGHVLAPVVVGFPRLQRLTLIGMNVSKSALLALSAIALDCLTLEECTVFDTRVLPAGAKPTVRARQLVLKWDGEHFIHWVGMWNILAASSGMQTLIVSALAGSVPLDLSPRIADDVQLPELEVLVLIGVDGWSLPRFIAWLGLRAPNVRRFYLKARSSLDGDQPHIDALSVIDLLAPWGQTLTTLAFDRVNYMADDISARLADALPALRSFSYYHDAPLESVLACLRTLPKLITFRCNIIAAGQNDALHYMRQFRNACSSLRKFALGGVFERDNFRGYAASCTDDIEGILVDGKVHDADIWEDLTWSCVSCP</sequence>
<dbReference type="InParanoid" id="J0LD20"/>
<proteinExistence type="predicted"/>